<keyword evidence="3" id="KW-1185">Reference proteome</keyword>
<reference evidence="2 3" key="1">
    <citation type="submission" date="2023-01" db="EMBL/GenBank/DDBJ databases">
        <authorList>
            <person name="Whitehead M."/>
        </authorList>
    </citation>
    <scope>NUCLEOTIDE SEQUENCE [LARGE SCALE GENOMIC DNA]</scope>
</reference>
<feature type="chain" id="PRO_5043762823" evidence="1">
    <location>
        <begin position="19"/>
        <end position="224"/>
    </location>
</feature>
<evidence type="ECO:0000313" key="3">
    <source>
        <dbReference type="Proteomes" id="UP001160148"/>
    </source>
</evidence>
<feature type="signal peptide" evidence="1">
    <location>
        <begin position="1"/>
        <end position="18"/>
    </location>
</feature>
<comment type="caution">
    <text evidence="2">The sequence shown here is derived from an EMBL/GenBank/DDBJ whole genome shotgun (WGS) entry which is preliminary data.</text>
</comment>
<proteinExistence type="predicted"/>
<dbReference type="EMBL" id="CARXXK010000005">
    <property type="protein sequence ID" value="CAI6369393.1"/>
    <property type="molecule type" value="Genomic_DNA"/>
</dbReference>
<evidence type="ECO:0000313" key="2">
    <source>
        <dbReference type="EMBL" id="CAI6369393.1"/>
    </source>
</evidence>
<sequence>MLMYMVFVMAVVRVGTDTTPFTDKELIKNFNSVKDLVQINLNLTLQSGSAPCGFDTNTNLSKWTSIIDYIKKTSMRGVHNSVKKKFSLTDPCSSENEENMLKAKYKLYVNYNGSSFDIELNISMVYIGGYQRYQICPGSSSLNNNLKNKQEIIFSTTYHSRMFHKIMVVYKSSWNGYLVIEVFPTIVTVVIYPPSGKAIYEDYELEFFILEVFQDIEDICATFK</sequence>
<accession>A0AAV0XNT5</accession>
<protein>
    <submittedName>
        <fullName evidence="2">Uncharacterized protein</fullName>
    </submittedName>
</protein>
<gene>
    <name evidence="2" type="ORF">MEUPH1_LOCUS23636</name>
</gene>
<dbReference type="Proteomes" id="UP001160148">
    <property type="component" value="Unassembled WGS sequence"/>
</dbReference>
<evidence type="ECO:0000256" key="1">
    <source>
        <dbReference type="SAM" id="SignalP"/>
    </source>
</evidence>
<organism evidence="2 3">
    <name type="scientific">Macrosiphum euphorbiae</name>
    <name type="common">potato aphid</name>
    <dbReference type="NCBI Taxonomy" id="13131"/>
    <lineage>
        <taxon>Eukaryota</taxon>
        <taxon>Metazoa</taxon>
        <taxon>Ecdysozoa</taxon>
        <taxon>Arthropoda</taxon>
        <taxon>Hexapoda</taxon>
        <taxon>Insecta</taxon>
        <taxon>Pterygota</taxon>
        <taxon>Neoptera</taxon>
        <taxon>Paraneoptera</taxon>
        <taxon>Hemiptera</taxon>
        <taxon>Sternorrhyncha</taxon>
        <taxon>Aphidomorpha</taxon>
        <taxon>Aphidoidea</taxon>
        <taxon>Aphididae</taxon>
        <taxon>Macrosiphini</taxon>
        <taxon>Macrosiphum</taxon>
    </lineage>
</organism>
<name>A0AAV0XNT5_9HEMI</name>
<dbReference type="AlphaFoldDB" id="A0AAV0XNT5"/>
<keyword evidence="1" id="KW-0732">Signal</keyword>